<dbReference type="InterPro" id="IPR027417">
    <property type="entry name" value="P-loop_NTPase"/>
</dbReference>
<protein>
    <recommendedName>
        <fullName evidence="6">TIR domain-containing protein</fullName>
    </recommendedName>
</protein>
<dbReference type="Gramene" id="rna-gnl|WGS:JABURB|Cocit.L5470.1">
    <property type="protein sequence ID" value="cds-KAF7850458.1"/>
    <property type="gene ID" value="gene-BT93_L5470"/>
</dbReference>
<reference evidence="7" key="1">
    <citation type="submission" date="2020-05" db="EMBL/GenBank/DDBJ databases">
        <title>WGS assembly of Corymbia citriodora subspecies variegata.</title>
        <authorList>
            <person name="Barry K."/>
            <person name="Hundley H."/>
            <person name="Shu S."/>
            <person name="Jenkins J."/>
            <person name="Grimwood J."/>
            <person name="Baten A."/>
        </authorList>
    </citation>
    <scope>NUCLEOTIDE SEQUENCE</scope>
    <source>
        <strain evidence="7">CV2-018</strain>
    </source>
</reference>
<dbReference type="InterPro" id="IPR042197">
    <property type="entry name" value="Apaf_helical"/>
</dbReference>
<accession>A0A8T0CS43</accession>
<dbReference type="EMBL" id="MU089610">
    <property type="protein sequence ID" value="KAF7850458.1"/>
    <property type="molecule type" value="Genomic_DNA"/>
</dbReference>
<dbReference type="AlphaFoldDB" id="A0A8T0CS43"/>
<evidence type="ECO:0000256" key="3">
    <source>
        <dbReference type="ARBA" id="ARBA00022821"/>
    </source>
</evidence>
<evidence type="ECO:0000256" key="4">
    <source>
        <dbReference type="ARBA" id="ARBA00023027"/>
    </source>
</evidence>
<evidence type="ECO:0000259" key="6">
    <source>
        <dbReference type="PROSITE" id="PS50104"/>
    </source>
</evidence>
<dbReference type="Pfam" id="PF00931">
    <property type="entry name" value="NB-ARC"/>
    <property type="match status" value="1"/>
</dbReference>
<dbReference type="InterPro" id="IPR036390">
    <property type="entry name" value="WH_DNA-bd_sf"/>
</dbReference>
<dbReference type="InterPro" id="IPR000157">
    <property type="entry name" value="TIR_dom"/>
</dbReference>
<dbReference type="Gene3D" id="3.40.50.300">
    <property type="entry name" value="P-loop containing nucleotide triphosphate hydrolases"/>
    <property type="match status" value="1"/>
</dbReference>
<dbReference type="SUPFAM" id="SSF46785">
    <property type="entry name" value="Winged helix' DNA-binding domain"/>
    <property type="match status" value="1"/>
</dbReference>
<name>A0A8T0CS43_CORYI</name>
<feature type="region of interest" description="Disordered" evidence="5">
    <location>
        <begin position="1"/>
        <end position="24"/>
    </location>
</feature>
<dbReference type="Pfam" id="PF01582">
    <property type="entry name" value="TIR"/>
    <property type="match status" value="1"/>
</dbReference>
<evidence type="ECO:0000256" key="1">
    <source>
        <dbReference type="ARBA" id="ARBA00022614"/>
    </source>
</evidence>
<dbReference type="InterPro" id="IPR058192">
    <property type="entry name" value="WHD_ROQ1-like"/>
</dbReference>
<dbReference type="SUPFAM" id="SSF52540">
    <property type="entry name" value="P-loop containing nucleoside triphosphate hydrolases"/>
    <property type="match status" value="1"/>
</dbReference>
<sequence>MEESKKKRRISKNEGIVGGTSSTHTSIEDHEMATSLGYDYEVFLSFRGSDIRAGFTDYLFTRLDDVGIRTFKDDEELRIGEEFAPKLLQAINQSKISIPIFSKGYASSVWCLKELVQMVTCQKTGRQKIMPIFYDVAPSEVRHQTEVYKEAFHSHKNKKRHDGKTIQEWKDALKEVSDLNGWDLHSVPKSFLIHCILPTTNTRGEGELVREITHKVFNELKKAYLVVSDYLVSVDNHVDTIMKMIGDGTSETRIIGIHGMGGIGKSTIAKLIYNKLLHDFKYCCCLRDIRETSTRNGIQCLQNQLISNILQMKSIDIKDIDEGIQTIKDRLSSKRVLLLLDDVNEKNHVDALVGDRDWFGRGSKLIITTRNKEVLDVHIVDDHYELMGMDHNQSLQLFSKHAFRRDSPLDEYIDQSKKVIDIAKGLPLALEVIGSLLSQTEKKKWNDILEKLENVPHAKVRRNLKISYDALEVRHKHIFLDIACVLIGYNKDIMVHFWEKLKFFPKEAMEVLQNMSLIKIEEDNKVWMHDQLRDLGREIVHQESDMKIEMQSRVWDPEEALDLLRRPKGKKEVTALCLKFDRKGQYRFTYEGFKSLLNLRFLQVHSLAEYFDAEERLFTHELPLNVPSTNVSQENSDLLPQLQWLSWHDIPPTLKITNFSMENVVILDLSLSRITHDWKGWNHIKVSFMIENTHYSLLSYLKVMKNLKVLDLHCCPILERTPNFSTHPNLESLILWGCRNLVEIDKSIYQLKCLVSLDVRECVSLQRLPKEVGRDLTSLEYPSPEHCNLSERFLDTIENLKLLAELDISLTKIKEIPSSIGKLKYLRVVKMSWSAIRKIPNALWTMENLEEIEAKLDHDFDVEISDCISRNRSLRILKLEKARIYEVPKLPENLIILALGKVHMNSFPDLSNLVNLKELELSIVPPCDNGGEFGEYLMPQWIENLSKLESLRLDSHYVTALPEHMSPFPPRLKILCLKCDRLRCLLSLPFSLASLILFSLDVTTLPTHIPQLTYLSLKCPNLRCLPILPSTLSALKLEHVDMITFPTDISSLLPRLHLLSLRHCRNLCCLPSLPPSLSILKLSDCHSLSSLGDLSNLKELSSLSITDCAISEIRGLDPLENLQRLFFWKLQQVETLPSLSNFNRLRFLHVSNCGNLVEIHGELPQSLEKLEICECGSIKELRGLSRLKGLKRVQIKCCGNLNVEEISSLCLEKSVEFTEENE</sequence>
<keyword evidence="2" id="KW-0677">Repeat</keyword>
<dbReference type="SUPFAM" id="SSF52200">
    <property type="entry name" value="Toll/Interleukin receptor TIR domain"/>
    <property type="match status" value="1"/>
</dbReference>
<dbReference type="GO" id="GO:0006952">
    <property type="term" value="P:defense response"/>
    <property type="evidence" value="ECO:0007669"/>
    <property type="project" value="UniProtKB-KW"/>
</dbReference>
<dbReference type="Gene3D" id="1.10.8.430">
    <property type="entry name" value="Helical domain of apoptotic protease-activating factors"/>
    <property type="match status" value="1"/>
</dbReference>
<evidence type="ECO:0000313" key="8">
    <source>
        <dbReference type="Proteomes" id="UP000806378"/>
    </source>
</evidence>
<dbReference type="Gene3D" id="3.40.50.10140">
    <property type="entry name" value="Toll/interleukin-1 receptor homology (TIR) domain"/>
    <property type="match status" value="1"/>
</dbReference>
<keyword evidence="8" id="KW-1185">Reference proteome</keyword>
<dbReference type="PANTHER" id="PTHR11017">
    <property type="entry name" value="LEUCINE-RICH REPEAT-CONTAINING PROTEIN"/>
    <property type="match status" value="1"/>
</dbReference>
<comment type="caution">
    <text evidence="7">The sequence shown here is derived from an EMBL/GenBank/DDBJ whole genome shotgun (WGS) entry which is preliminary data.</text>
</comment>
<gene>
    <name evidence="7" type="ORF">BT93_L5470</name>
</gene>
<dbReference type="SMART" id="SM00255">
    <property type="entry name" value="TIR"/>
    <property type="match status" value="1"/>
</dbReference>
<dbReference type="Pfam" id="PF23598">
    <property type="entry name" value="LRR_14"/>
    <property type="match status" value="1"/>
</dbReference>
<dbReference type="FunFam" id="3.40.50.10140:FF:000007">
    <property type="entry name" value="Disease resistance protein (TIR-NBS-LRR class)"/>
    <property type="match status" value="1"/>
</dbReference>
<proteinExistence type="predicted"/>
<evidence type="ECO:0000313" key="7">
    <source>
        <dbReference type="EMBL" id="KAF7850458.1"/>
    </source>
</evidence>
<keyword evidence="4" id="KW-0520">NAD</keyword>
<dbReference type="PRINTS" id="PR00364">
    <property type="entry name" value="DISEASERSIST"/>
</dbReference>
<dbReference type="InterPro" id="IPR055414">
    <property type="entry name" value="LRR_R13L4/SHOC2-like"/>
</dbReference>
<dbReference type="GO" id="GO:0007165">
    <property type="term" value="P:signal transduction"/>
    <property type="evidence" value="ECO:0007669"/>
    <property type="project" value="InterPro"/>
</dbReference>
<evidence type="ECO:0000256" key="5">
    <source>
        <dbReference type="SAM" id="MobiDB-lite"/>
    </source>
</evidence>
<dbReference type="Gene3D" id="3.80.10.10">
    <property type="entry name" value="Ribonuclease Inhibitor"/>
    <property type="match status" value="3"/>
</dbReference>
<dbReference type="PANTHER" id="PTHR11017:SF570">
    <property type="entry name" value="DISEASE RESISTANCE PROTEIN (TIR-NBS CLASS)-RELATED"/>
    <property type="match status" value="1"/>
</dbReference>
<dbReference type="OrthoDB" id="1712753at2759"/>
<feature type="compositionally biased region" description="Basic residues" evidence="5">
    <location>
        <begin position="1"/>
        <end position="10"/>
    </location>
</feature>
<dbReference type="GO" id="GO:0051707">
    <property type="term" value="P:response to other organism"/>
    <property type="evidence" value="ECO:0007669"/>
    <property type="project" value="UniProtKB-ARBA"/>
</dbReference>
<dbReference type="InterPro" id="IPR035897">
    <property type="entry name" value="Toll_tir_struct_dom_sf"/>
</dbReference>
<dbReference type="Pfam" id="PF23282">
    <property type="entry name" value="WHD_ROQ1"/>
    <property type="match status" value="1"/>
</dbReference>
<organism evidence="7 8">
    <name type="scientific">Corymbia citriodora subsp. variegata</name>
    <dbReference type="NCBI Taxonomy" id="360336"/>
    <lineage>
        <taxon>Eukaryota</taxon>
        <taxon>Viridiplantae</taxon>
        <taxon>Streptophyta</taxon>
        <taxon>Embryophyta</taxon>
        <taxon>Tracheophyta</taxon>
        <taxon>Spermatophyta</taxon>
        <taxon>Magnoliopsida</taxon>
        <taxon>eudicotyledons</taxon>
        <taxon>Gunneridae</taxon>
        <taxon>Pentapetalae</taxon>
        <taxon>rosids</taxon>
        <taxon>malvids</taxon>
        <taxon>Myrtales</taxon>
        <taxon>Myrtaceae</taxon>
        <taxon>Myrtoideae</taxon>
        <taxon>Eucalypteae</taxon>
        <taxon>Corymbia</taxon>
    </lineage>
</organism>
<dbReference type="InterPro" id="IPR044974">
    <property type="entry name" value="Disease_R_plants"/>
</dbReference>
<dbReference type="Proteomes" id="UP000806378">
    <property type="component" value="Unassembled WGS sequence"/>
</dbReference>
<keyword evidence="3" id="KW-0611">Plant defense</keyword>
<dbReference type="InterPro" id="IPR032675">
    <property type="entry name" value="LRR_dom_sf"/>
</dbReference>
<keyword evidence="1" id="KW-0433">Leucine-rich repeat</keyword>
<dbReference type="InterPro" id="IPR002182">
    <property type="entry name" value="NB-ARC"/>
</dbReference>
<dbReference type="PROSITE" id="PS50104">
    <property type="entry name" value="TIR"/>
    <property type="match status" value="1"/>
</dbReference>
<evidence type="ECO:0000256" key="2">
    <source>
        <dbReference type="ARBA" id="ARBA00022737"/>
    </source>
</evidence>
<dbReference type="SUPFAM" id="SSF52058">
    <property type="entry name" value="L domain-like"/>
    <property type="match status" value="1"/>
</dbReference>
<feature type="domain" description="TIR" evidence="6">
    <location>
        <begin position="38"/>
        <end position="220"/>
    </location>
</feature>
<dbReference type="GO" id="GO:0043531">
    <property type="term" value="F:ADP binding"/>
    <property type="evidence" value="ECO:0007669"/>
    <property type="project" value="InterPro"/>
</dbReference>